<name>A0A8B8CKZ8_CRAVI</name>
<feature type="compositionally biased region" description="Polar residues" evidence="1">
    <location>
        <begin position="103"/>
        <end position="126"/>
    </location>
</feature>
<evidence type="ECO:0000313" key="3">
    <source>
        <dbReference type="RefSeq" id="XP_022315864.1"/>
    </source>
</evidence>
<gene>
    <name evidence="3" type="primary">LOC111119716</name>
</gene>
<accession>A0A8B8CKZ8</accession>
<evidence type="ECO:0000256" key="1">
    <source>
        <dbReference type="SAM" id="MobiDB-lite"/>
    </source>
</evidence>
<protein>
    <submittedName>
        <fullName evidence="3">Uncharacterized protein LOC111119716</fullName>
    </submittedName>
</protein>
<organism evidence="2 3">
    <name type="scientific">Crassostrea virginica</name>
    <name type="common">Eastern oyster</name>
    <dbReference type="NCBI Taxonomy" id="6565"/>
    <lineage>
        <taxon>Eukaryota</taxon>
        <taxon>Metazoa</taxon>
        <taxon>Spiralia</taxon>
        <taxon>Lophotrochozoa</taxon>
        <taxon>Mollusca</taxon>
        <taxon>Bivalvia</taxon>
        <taxon>Autobranchia</taxon>
        <taxon>Pteriomorphia</taxon>
        <taxon>Ostreida</taxon>
        <taxon>Ostreoidea</taxon>
        <taxon>Ostreidae</taxon>
        <taxon>Crassostrea</taxon>
    </lineage>
</organism>
<proteinExistence type="predicted"/>
<feature type="compositionally biased region" description="Polar residues" evidence="1">
    <location>
        <begin position="36"/>
        <end position="50"/>
    </location>
</feature>
<dbReference type="OrthoDB" id="6155282at2759"/>
<dbReference type="AlphaFoldDB" id="A0A8B8CKZ8"/>
<reference evidence="2" key="1">
    <citation type="submission" date="2024-06" db="UniProtKB">
        <authorList>
            <consortium name="RefSeq"/>
        </authorList>
    </citation>
    <scope>NUCLEOTIDE SEQUENCE [LARGE SCALE GENOMIC DNA]</scope>
</reference>
<feature type="compositionally biased region" description="Basic and acidic residues" evidence="1">
    <location>
        <begin position="12"/>
        <end position="23"/>
    </location>
</feature>
<reference evidence="3" key="2">
    <citation type="submission" date="2025-08" db="UniProtKB">
        <authorList>
            <consortium name="RefSeq"/>
        </authorList>
    </citation>
    <scope>IDENTIFICATION</scope>
    <source>
        <tissue evidence="3">Whole sample</tissue>
    </source>
</reference>
<dbReference type="Proteomes" id="UP000694844">
    <property type="component" value="Chromosome 1"/>
</dbReference>
<keyword evidence="2" id="KW-1185">Reference proteome</keyword>
<dbReference type="KEGG" id="cvn:111119716"/>
<feature type="region of interest" description="Disordered" evidence="1">
    <location>
        <begin position="1"/>
        <end position="141"/>
    </location>
</feature>
<feature type="compositionally biased region" description="Polar residues" evidence="1">
    <location>
        <begin position="73"/>
        <end position="88"/>
    </location>
</feature>
<dbReference type="GeneID" id="111119716"/>
<sequence>MQNTDFVASPKNDFDKEERMDSPKRRRTVDDEGLVTPTTPDIPRSSTYHQAQGGDEQYTSVNSDGDEFFDNDFLTSYQSFSSSPGTRQKSSDNEPQGEDDRASQFTSRDIPQNESQQPEMTSPSPRTNDDDSEREDSQESCQHIYDDLSIADLIKDMSEKSMKVYMHWMELFRDGEKFEEGVPSLIDELLNHARHVEADLVKQKECLRQRLHSVTQTLRVDRL</sequence>
<evidence type="ECO:0000313" key="2">
    <source>
        <dbReference type="Proteomes" id="UP000694844"/>
    </source>
</evidence>
<dbReference type="RefSeq" id="XP_022315864.1">
    <property type="nucleotide sequence ID" value="XM_022460156.1"/>
</dbReference>